<accession>A0A9Q1ERW1</accession>
<comment type="caution">
    <text evidence="2">The sequence shown here is derived from an EMBL/GenBank/DDBJ whole genome shotgun (WGS) entry which is preliminary data.</text>
</comment>
<dbReference type="EMBL" id="JAINUF010000013">
    <property type="protein sequence ID" value="KAJ8343788.1"/>
    <property type="molecule type" value="Genomic_DNA"/>
</dbReference>
<evidence type="ECO:0000256" key="1">
    <source>
        <dbReference type="SAM" id="MobiDB-lite"/>
    </source>
</evidence>
<dbReference type="AlphaFoldDB" id="A0A9Q1ERW1"/>
<proteinExistence type="predicted"/>
<protein>
    <submittedName>
        <fullName evidence="2">Uncharacterized protein</fullName>
    </submittedName>
</protein>
<keyword evidence="3" id="KW-1185">Reference proteome</keyword>
<dbReference type="Proteomes" id="UP001152622">
    <property type="component" value="Chromosome 13"/>
</dbReference>
<gene>
    <name evidence="2" type="ORF">SKAU_G00311170</name>
</gene>
<name>A0A9Q1ERW1_SYNKA</name>
<reference evidence="2" key="1">
    <citation type="journal article" date="2023" name="Science">
        <title>Genome structures resolve the early diversification of teleost fishes.</title>
        <authorList>
            <person name="Parey E."/>
            <person name="Louis A."/>
            <person name="Montfort J."/>
            <person name="Bouchez O."/>
            <person name="Roques C."/>
            <person name="Iampietro C."/>
            <person name="Lluch J."/>
            <person name="Castinel A."/>
            <person name="Donnadieu C."/>
            <person name="Desvignes T."/>
            <person name="Floi Bucao C."/>
            <person name="Jouanno E."/>
            <person name="Wen M."/>
            <person name="Mejri S."/>
            <person name="Dirks R."/>
            <person name="Jansen H."/>
            <person name="Henkel C."/>
            <person name="Chen W.J."/>
            <person name="Zahm M."/>
            <person name="Cabau C."/>
            <person name="Klopp C."/>
            <person name="Thompson A.W."/>
            <person name="Robinson-Rechavi M."/>
            <person name="Braasch I."/>
            <person name="Lecointre G."/>
            <person name="Bobe J."/>
            <person name="Postlethwait J.H."/>
            <person name="Berthelot C."/>
            <person name="Roest Crollius H."/>
            <person name="Guiguen Y."/>
        </authorList>
    </citation>
    <scope>NUCLEOTIDE SEQUENCE</scope>
    <source>
        <strain evidence="2">WJC10195</strain>
    </source>
</reference>
<sequence length="150" mass="16290">MVCPDTCSTQSVTQHRQVKDTWASSSPDFLSPGAALALSSASGTHSHVHSSVSCCHRAVSTVNLRDVNRTPQTPSYGKGVGAAPLPDTSRSSRMGVRSVWNHMLFFRARVIGVVKLQPDRAKSGQHLCRPALYIRGERPFCTKLEMIIGT</sequence>
<evidence type="ECO:0000313" key="3">
    <source>
        <dbReference type="Proteomes" id="UP001152622"/>
    </source>
</evidence>
<organism evidence="2 3">
    <name type="scientific">Synaphobranchus kaupii</name>
    <name type="common">Kaup's arrowtooth eel</name>
    <dbReference type="NCBI Taxonomy" id="118154"/>
    <lineage>
        <taxon>Eukaryota</taxon>
        <taxon>Metazoa</taxon>
        <taxon>Chordata</taxon>
        <taxon>Craniata</taxon>
        <taxon>Vertebrata</taxon>
        <taxon>Euteleostomi</taxon>
        <taxon>Actinopterygii</taxon>
        <taxon>Neopterygii</taxon>
        <taxon>Teleostei</taxon>
        <taxon>Anguilliformes</taxon>
        <taxon>Synaphobranchidae</taxon>
        <taxon>Synaphobranchus</taxon>
    </lineage>
</organism>
<feature type="region of interest" description="Disordered" evidence="1">
    <location>
        <begin position="68"/>
        <end position="92"/>
    </location>
</feature>
<evidence type="ECO:0000313" key="2">
    <source>
        <dbReference type="EMBL" id="KAJ8343788.1"/>
    </source>
</evidence>